<dbReference type="SUPFAM" id="SSF81324">
    <property type="entry name" value="Voltage-gated potassium channels"/>
    <property type="match status" value="1"/>
</dbReference>
<keyword evidence="2 6" id="KW-0812">Transmembrane</keyword>
<dbReference type="EMBL" id="CAUYUJ010015002">
    <property type="protein sequence ID" value="CAK0848700.1"/>
    <property type="molecule type" value="Genomic_DNA"/>
</dbReference>
<protein>
    <recommendedName>
        <fullName evidence="7">Ion transport domain-containing protein</fullName>
    </recommendedName>
</protein>
<feature type="transmembrane region" description="Helical" evidence="6">
    <location>
        <begin position="317"/>
        <end position="339"/>
    </location>
</feature>
<evidence type="ECO:0000313" key="9">
    <source>
        <dbReference type="Proteomes" id="UP001189429"/>
    </source>
</evidence>
<evidence type="ECO:0000256" key="2">
    <source>
        <dbReference type="ARBA" id="ARBA00022692"/>
    </source>
</evidence>
<dbReference type="Proteomes" id="UP001189429">
    <property type="component" value="Unassembled WGS sequence"/>
</dbReference>
<evidence type="ECO:0000313" key="8">
    <source>
        <dbReference type="EMBL" id="CAK0848700.1"/>
    </source>
</evidence>
<dbReference type="PANTHER" id="PTHR10217:SF435">
    <property type="entry name" value="POTASSIUM VOLTAGE-GATED CHANNEL PROTEIN EAG"/>
    <property type="match status" value="1"/>
</dbReference>
<feature type="compositionally biased region" description="Pro residues" evidence="5">
    <location>
        <begin position="80"/>
        <end position="93"/>
    </location>
</feature>
<evidence type="ECO:0000256" key="6">
    <source>
        <dbReference type="SAM" id="Phobius"/>
    </source>
</evidence>
<accession>A0ABN9TSA8</accession>
<feature type="region of interest" description="Disordered" evidence="5">
    <location>
        <begin position="1"/>
        <end position="27"/>
    </location>
</feature>
<proteinExistence type="predicted"/>
<organism evidence="8 9">
    <name type="scientific">Prorocentrum cordatum</name>
    <dbReference type="NCBI Taxonomy" id="2364126"/>
    <lineage>
        <taxon>Eukaryota</taxon>
        <taxon>Sar</taxon>
        <taxon>Alveolata</taxon>
        <taxon>Dinophyceae</taxon>
        <taxon>Prorocentrales</taxon>
        <taxon>Prorocentraceae</taxon>
        <taxon>Prorocentrum</taxon>
    </lineage>
</organism>
<evidence type="ECO:0000256" key="3">
    <source>
        <dbReference type="ARBA" id="ARBA00022989"/>
    </source>
</evidence>
<feature type="compositionally biased region" description="Basic and acidic residues" evidence="5">
    <location>
        <begin position="190"/>
        <end position="200"/>
    </location>
</feature>
<gene>
    <name evidence="8" type="ORF">PCOR1329_LOCUS41589</name>
</gene>
<name>A0ABN9TSA8_9DINO</name>
<dbReference type="InterPro" id="IPR050818">
    <property type="entry name" value="KCNH_animal-type"/>
</dbReference>
<evidence type="ECO:0000259" key="7">
    <source>
        <dbReference type="Pfam" id="PF00520"/>
    </source>
</evidence>
<feature type="transmembrane region" description="Helical" evidence="6">
    <location>
        <begin position="393"/>
        <end position="416"/>
    </location>
</feature>
<dbReference type="Pfam" id="PF00520">
    <property type="entry name" value="Ion_trans"/>
    <property type="match status" value="1"/>
</dbReference>
<feature type="region of interest" description="Disordered" evidence="5">
    <location>
        <begin position="79"/>
        <end position="103"/>
    </location>
</feature>
<feature type="transmembrane region" description="Helical" evidence="6">
    <location>
        <begin position="294"/>
        <end position="311"/>
    </location>
</feature>
<feature type="transmembrane region" description="Helical" evidence="6">
    <location>
        <begin position="351"/>
        <end position="373"/>
    </location>
</feature>
<feature type="compositionally biased region" description="Low complexity" evidence="5">
    <location>
        <begin position="168"/>
        <end position="181"/>
    </location>
</feature>
<sequence>MAEISRVSATFPDPAPRHSETSRATSVAPLAEFQQALSAALAEAFAGLRRAQDILDGDLSDQLDAALWVRRGTAASILKPQPPTLPGAVPPGCPSVLNQDSPDPLPKDAAAAALRAAAREAHRATAVEILEQPPPARPAPRLQLKDVPEALHGGRGRSVRVASPLKLSPADSRSSSWSARPPAGPAEVEPATRDHPPWEHRRNRRTTRTMSHSRVFNFDSEKDVIAHWTRIVTALEELHVSGMSMLHSSWKDAKEFTIFVANPALEAIRGDADASAVGTDFHLNGKDFKQDRPTMIWQALCYIFLLVLHPFTKYRMLWDFVGMTICFHDVTMLPAQVFVLPESYLEVRSYYEGICAAFWTIDILLNFSTGFISSEGLLEMRKEAVAQNYIRSWFFPDLVITVFDWISLIIPALAALASSASARRPPGASGRCGFCGCPSSTPRSTRSWEQ</sequence>
<comment type="caution">
    <text evidence="8">The sequence shown here is derived from an EMBL/GenBank/DDBJ whole genome shotgun (WGS) entry which is preliminary data.</text>
</comment>
<dbReference type="InterPro" id="IPR005821">
    <property type="entry name" value="Ion_trans_dom"/>
</dbReference>
<evidence type="ECO:0000256" key="1">
    <source>
        <dbReference type="ARBA" id="ARBA00004141"/>
    </source>
</evidence>
<keyword evidence="9" id="KW-1185">Reference proteome</keyword>
<feature type="region of interest" description="Disordered" evidence="5">
    <location>
        <begin position="150"/>
        <end position="207"/>
    </location>
</feature>
<evidence type="ECO:0000256" key="5">
    <source>
        <dbReference type="SAM" id="MobiDB-lite"/>
    </source>
</evidence>
<comment type="subcellular location">
    <subcellularLocation>
        <location evidence="1">Membrane</location>
        <topology evidence="1">Multi-pass membrane protein</topology>
    </subcellularLocation>
</comment>
<dbReference type="PANTHER" id="PTHR10217">
    <property type="entry name" value="VOLTAGE AND LIGAND GATED POTASSIUM CHANNEL"/>
    <property type="match status" value="1"/>
</dbReference>
<reference evidence="8" key="1">
    <citation type="submission" date="2023-10" db="EMBL/GenBank/DDBJ databases">
        <authorList>
            <person name="Chen Y."/>
            <person name="Shah S."/>
            <person name="Dougan E. K."/>
            <person name="Thang M."/>
            <person name="Chan C."/>
        </authorList>
    </citation>
    <scope>NUCLEOTIDE SEQUENCE [LARGE SCALE GENOMIC DNA]</scope>
</reference>
<keyword evidence="4 6" id="KW-0472">Membrane</keyword>
<keyword evidence="3 6" id="KW-1133">Transmembrane helix</keyword>
<feature type="domain" description="Ion transport" evidence="7">
    <location>
        <begin position="317"/>
        <end position="410"/>
    </location>
</feature>
<evidence type="ECO:0000256" key="4">
    <source>
        <dbReference type="ARBA" id="ARBA00023136"/>
    </source>
</evidence>